<dbReference type="Proteomes" id="UP000187406">
    <property type="component" value="Unassembled WGS sequence"/>
</dbReference>
<dbReference type="AlphaFoldDB" id="A0A1Q3DHZ9"/>
<comment type="caution">
    <text evidence="2">The sequence shown here is derived from an EMBL/GenBank/DDBJ whole genome shotgun (WGS) entry which is preliminary data.</text>
</comment>
<sequence length="161" mass="17881">MMRKREESHLPSQVVGNPRNQTGQCSYVEQAQAITTLRSGRVIGEPQVNVPNLDPIHEKSPEESVSSKSGEKETVDQSELEVTKVSTSKGSEQKGKEKNITFATPKAPFSECLRSSSLVPPFGKKLARMDEMMELFKQVQINLPLLDAICQVHRAGERNAF</sequence>
<name>A0A1Q3DHZ9_CEPFO</name>
<feature type="region of interest" description="Disordered" evidence="1">
    <location>
        <begin position="38"/>
        <end position="101"/>
    </location>
</feature>
<protein>
    <submittedName>
        <fullName evidence="2">Uncharacterized protein</fullName>
    </submittedName>
</protein>
<proteinExistence type="predicted"/>
<feature type="region of interest" description="Disordered" evidence="1">
    <location>
        <begin position="1"/>
        <end position="26"/>
    </location>
</feature>
<dbReference type="EMBL" id="BDDD01008768">
    <property type="protein sequence ID" value="GAV92101.1"/>
    <property type="molecule type" value="Genomic_DNA"/>
</dbReference>
<evidence type="ECO:0000256" key="1">
    <source>
        <dbReference type="SAM" id="MobiDB-lite"/>
    </source>
</evidence>
<dbReference type="OrthoDB" id="778454at2759"/>
<organism evidence="2 3">
    <name type="scientific">Cephalotus follicularis</name>
    <name type="common">Albany pitcher plant</name>
    <dbReference type="NCBI Taxonomy" id="3775"/>
    <lineage>
        <taxon>Eukaryota</taxon>
        <taxon>Viridiplantae</taxon>
        <taxon>Streptophyta</taxon>
        <taxon>Embryophyta</taxon>
        <taxon>Tracheophyta</taxon>
        <taxon>Spermatophyta</taxon>
        <taxon>Magnoliopsida</taxon>
        <taxon>eudicotyledons</taxon>
        <taxon>Gunneridae</taxon>
        <taxon>Pentapetalae</taxon>
        <taxon>rosids</taxon>
        <taxon>fabids</taxon>
        <taxon>Oxalidales</taxon>
        <taxon>Cephalotaceae</taxon>
        <taxon>Cephalotus</taxon>
    </lineage>
</organism>
<dbReference type="InParanoid" id="A0A1Q3DHZ9"/>
<evidence type="ECO:0000313" key="2">
    <source>
        <dbReference type="EMBL" id="GAV92101.1"/>
    </source>
</evidence>
<reference evidence="3" key="1">
    <citation type="submission" date="2016-04" db="EMBL/GenBank/DDBJ databases">
        <title>Cephalotus genome sequencing.</title>
        <authorList>
            <person name="Fukushima K."/>
            <person name="Hasebe M."/>
            <person name="Fang X."/>
        </authorList>
    </citation>
    <scope>NUCLEOTIDE SEQUENCE [LARGE SCALE GENOMIC DNA]</scope>
    <source>
        <strain evidence="3">cv. St1</strain>
    </source>
</reference>
<evidence type="ECO:0000313" key="3">
    <source>
        <dbReference type="Proteomes" id="UP000187406"/>
    </source>
</evidence>
<gene>
    <name evidence="2" type="ORF">CFOL_v3_35483</name>
</gene>
<keyword evidence="3" id="KW-1185">Reference proteome</keyword>
<accession>A0A1Q3DHZ9</accession>
<feature type="compositionally biased region" description="Polar residues" evidence="1">
    <location>
        <begin position="10"/>
        <end position="26"/>
    </location>
</feature>